<evidence type="ECO:0000313" key="3">
    <source>
        <dbReference type="Proteomes" id="UP001203852"/>
    </source>
</evidence>
<dbReference type="AlphaFoldDB" id="A0AAN6E4F6"/>
<feature type="compositionally biased region" description="Polar residues" evidence="1">
    <location>
        <begin position="177"/>
        <end position="186"/>
    </location>
</feature>
<comment type="caution">
    <text evidence="2">The sequence shown here is derived from an EMBL/GenBank/DDBJ whole genome shotgun (WGS) entry which is preliminary data.</text>
</comment>
<evidence type="ECO:0000256" key="1">
    <source>
        <dbReference type="SAM" id="MobiDB-lite"/>
    </source>
</evidence>
<gene>
    <name evidence="2" type="ORF">EDD36DRAFT_144017</name>
</gene>
<feature type="region of interest" description="Disordered" evidence="1">
    <location>
        <begin position="69"/>
        <end position="252"/>
    </location>
</feature>
<dbReference type="EMBL" id="MU404351">
    <property type="protein sequence ID" value="KAI1616728.1"/>
    <property type="molecule type" value="Genomic_DNA"/>
</dbReference>
<protein>
    <submittedName>
        <fullName evidence="2">Uncharacterized protein</fullName>
    </submittedName>
</protein>
<sequence length="252" mass="26463">MTPELHSRPVDMALGMTLELHSRPKASTALEPTNRAVDLALVSTPELHSRLQATEWTPTNNVVATTVKTPSKHHHGHHIPNPLHHKKKEDDTDSGLTGGSSHGDLQNSSQGRDPAVVDDKGTKKLTGTGVPGSHSAVFGLTPDGKKHDETTSDSGPVVPASELGKPHKKEKQEDKANPSNDTSSRAPDSAGVAEQMHKVDNEPKGLQRKEPMDLSTDSTKPGAGSTGISQGTGDIRPGEGGDKTPGDKATPA</sequence>
<accession>A0AAN6E4F6</accession>
<organism evidence="2 3">
    <name type="scientific">Exophiala viscosa</name>
    <dbReference type="NCBI Taxonomy" id="2486360"/>
    <lineage>
        <taxon>Eukaryota</taxon>
        <taxon>Fungi</taxon>
        <taxon>Dikarya</taxon>
        <taxon>Ascomycota</taxon>
        <taxon>Pezizomycotina</taxon>
        <taxon>Eurotiomycetes</taxon>
        <taxon>Chaetothyriomycetidae</taxon>
        <taxon>Chaetothyriales</taxon>
        <taxon>Herpotrichiellaceae</taxon>
        <taxon>Exophiala</taxon>
    </lineage>
</organism>
<feature type="compositionally biased region" description="Basic and acidic residues" evidence="1">
    <location>
        <begin position="236"/>
        <end position="246"/>
    </location>
</feature>
<reference evidence="2" key="1">
    <citation type="journal article" date="2022" name="bioRxiv">
        <title>Deciphering the potential niche of two novel black yeast fungi from a biological soil crust based on their genomes, phenotypes, and melanin regulation.</title>
        <authorList>
            <consortium name="DOE Joint Genome Institute"/>
            <person name="Carr E.C."/>
            <person name="Barton Q."/>
            <person name="Grambo S."/>
            <person name="Sullivan M."/>
            <person name="Renfro C.M."/>
            <person name="Kuo A."/>
            <person name="Pangilinan J."/>
            <person name="Lipzen A."/>
            <person name="Keymanesh K."/>
            <person name="Savage E."/>
            <person name="Barry K."/>
            <person name="Grigoriev I.V."/>
            <person name="Riekhof W.R."/>
            <person name="Harris S.S."/>
        </authorList>
    </citation>
    <scope>NUCLEOTIDE SEQUENCE</scope>
    <source>
        <strain evidence="2">JF 03-4F</strain>
    </source>
</reference>
<name>A0AAN6E4F6_9EURO</name>
<evidence type="ECO:0000313" key="2">
    <source>
        <dbReference type="EMBL" id="KAI1616728.1"/>
    </source>
</evidence>
<feature type="compositionally biased region" description="Basic and acidic residues" evidence="1">
    <location>
        <begin position="195"/>
        <end position="212"/>
    </location>
</feature>
<keyword evidence="3" id="KW-1185">Reference proteome</keyword>
<dbReference type="Proteomes" id="UP001203852">
    <property type="component" value="Unassembled WGS sequence"/>
</dbReference>
<proteinExistence type="predicted"/>
<feature type="compositionally biased region" description="Basic residues" evidence="1">
    <location>
        <begin position="70"/>
        <end position="87"/>
    </location>
</feature>